<sequence length="92" mass="9659">MASTGTLIKKTLSRRMFARIGVGGLAAASALVASEAPASALCPYFCCNLAYCPGSYSYCVAHKNYIWGCYSGAQFCQCCEANGNTYSAIKCG</sequence>
<keyword evidence="2" id="KW-1185">Reference proteome</keyword>
<dbReference type="EMBL" id="BAABAT010000018">
    <property type="protein sequence ID" value="GAA4254593.1"/>
    <property type="molecule type" value="Genomic_DNA"/>
</dbReference>
<comment type="caution">
    <text evidence="1">The sequence shown here is derived from an EMBL/GenBank/DDBJ whole genome shotgun (WGS) entry which is preliminary data.</text>
</comment>
<gene>
    <name evidence="1" type="ORF">GCM10022255_059860</name>
</gene>
<name>A0ABP8DF83_9ACTN</name>
<protein>
    <recommendedName>
        <fullName evidence="3">Twin-arginine translocation signal domain-containing protein</fullName>
    </recommendedName>
</protein>
<reference evidence="2" key="1">
    <citation type="journal article" date="2019" name="Int. J. Syst. Evol. Microbiol.">
        <title>The Global Catalogue of Microorganisms (GCM) 10K type strain sequencing project: providing services to taxonomists for standard genome sequencing and annotation.</title>
        <authorList>
            <consortium name="The Broad Institute Genomics Platform"/>
            <consortium name="The Broad Institute Genome Sequencing Center for Infectious Disease"/>
            <person name="Wu L."/>
            <person name="Ma J."/>
        </authorList>
    </citation>
    <scope>NUCLEOTIDE SEQUENCE [LARGE SCALE GENOMIC DNA]</scope>
    <source>
        <strain evidence="2">JCM 17441</strain>
    </source>
</reference>
<organism evidence="1 2">
    <name type="scientific">Dactylosporangium darangshiense</name>
    <dbReference type="NCBI Taxonomy" id="579108"/>
    <lineage>
        <taxon>Bacteria</taxon>
        <taxon>Bacillati</taxon>
        <taxon>Actinomycetota</taxon>
        <taxon>Actinomycetes</taxon>
        <taxon>Micromonosporales</taxon>
        <taxon>Micromonosporaceae</taxon>
        <taxon>Dactylosporangium</taxon>
    </lineage>
</organism>
<dbReference type="Proteomes" id="UP001500620">
    <property type="component" value="Unassembled WGS sequence"/>
</dbReference>
<evidence type="ECO:0000313" key="1">
    <source>
        <dbReference type="EMBL" id="GAA4254593.1"/>
    </source>
</evidence>
<proteinExistence type="predicted"/>
<evidence type="ECO:0008006" key="3">
    <source>
        <dbReference type="Google" id="ProtNLM"/>
    </source>
</evidence>
<accession>A0ABP8DF83</accession>
<dbReference type="RefSeq" id="WP_345131598.1">
    <property type="nucleotide sequence ID" value="NZ_BAABAT010000018.1"/>
</dbReference>
<evidence type="ECO:0000313" key="2">
    <source>
        <dbReference type="Proteomes" id="UP001500620"/>
    </source>
</evidence>